<gene>
    <name evidence="2" type="ORF">KAK11_00755</name>
</gene>
<dbReference type="Proteomes" id="UP000672097">
    <property type="component" value="Unassembled WGS sequence"/>
</dbReference>
<protein>
    <submittedName>
        <fullName evidence="2">Uncharacterized protein</fullName>
    </submittedName>
</protein>
<evidence type="ECO:0000313" key="3">
    <source>
        <dbReference type="Proteomes" id="UP000672097"/>
    </source>
</evidence>
<accession>A0ABS5DRS7</accession>
<keyword evidence="3" id="KW-1185">Reference proteome</keyword>
<proteinExistence type="predicted"/>
<evidence type="ECO:0000256" key="1">
    <source>
        <dbReference type="SAM" id="SignalP"/>
    </source>
</evidence>
<feature type="chain" id="PRO_5046582099" evidence="1">
    <location>
        <begin position="18"/>
        <end position="123"/>
    </location>
</feature>
<comment type="caution">
    <text evidence="2">The sequence shown here is derived from an EMBL/GenBank/DDBJ whole genome shotgun (WGS) entry which is preliminary data.</text>
</comment>
<name>A0ABS5DRS7_9BURK</name>
<dbReference type="EMBL" id="JAGQDG010000001">
    <property type="protein sequence ID" value="MBQ0933837.1"/>
    <property type="molecule type" value="Genomic_DNA"/>
</dbReference>
<reference evidence="2 3" key="1">
    <citation type="submission" date="2021-04" db="EMBL/GenBank/DDBJ databases">
        <title>The genome sequence of type strain Ideonella paludis KCTC 32238.</title>
        <authorList>
            <person name="Liu Y."/>
        </authorList>
    </citation>
    <scope>NUCLEOTIDE SEQUENCE [LARGE SCALE GENOMIC DNA]</scope>
    <source>
        <strain evidence="2 3">KCTC 32238</strain>
    </source>
</reference>
<organism evidence="2 3">
    <name type="scientific">Ideonella paludis</name>
    <dbReference type="NCBI Taxonomy" id="1233411"/>
    <lineage>
        <taxon>Bacteria</taxon>
        <taxon>Pseudomonadati</taxon>
        <taxon>Pseudomonadota</taxon>
        <taxon>Betaproteobacteria</taxon>
        <taxon>Burkholderiales</taxon>
        <taxon>Sphaerotilaceae</taxon>
        <taxon>Ideonella</taxon>
    </lineage>
</organism>
<feature type="signal peptide" evidence="1">
    <location>
        <begin position="1"/>
        <end position="17"/>
    </location>
</feature>
<evidence type="ECO:0000313" key="2">
    <source>
        <dbReference type="EMBL" id="MBQ0933837.1"/>
    </source>
</evidence>
<sequence>MLKIIAILVLSSQLSVAVETDAGWQERSFPNSVDGASQLMGFAVETIGSPEDGVRVAVGWLNDNDNDEHIIDLLAKSGIKHGLTSPDDVRKAAVANGVAETSALAVAHADIARFGFLYRRKPK</sequence>
<keyword evidence="1" id="KW-0732">Signal</keyword>
<dbReference type="RefSeq" id="WP_210805178.1">
    <property type="nucleotide sequence ID" value="NZ_JAGQDG010000001.1"/>
</dbReference>